<dbReference type="RefSeq" id="WP_168743089.1">
    <property type="nucleotide sequence ID" value="NZ_JABAHZ010000018.1"/>
</dbReference>
<evidence type="ECO:0000313" key="1">
    <source>
        <dbReference type="EMBL" id="NLR83047.1"/>
    </source>
</evidence>
<dbReference type="EMBL" id="JABAHZ010000018">
    <property type="protein sequence ID" value="NLR83047.1"/>
    <property type="molecule type" value="Genomic_DNA"/>
</dbReference>
<dbReference type="AlphaFoldDB" id="A0A847SUM4"/>
<protein>
    <submittedName>
        <fullName evidence="1">Uncharacterized protein</fullName>
    </submittedName>
</protein>
<keyword evidence="2" id="KW-1185">Reference proteome</keyword>
<name>A0A847SUM4_9BACT</name>
<comment type="caution">
    <text evidence="1">The sequence shown here is derived from an EMBL/GenBank/DDBJ whole genome shotgun (WGS) entry which is preliminary data.</text>
</comment>
<evidence type="ECO:0000313" key="2">
    <source>
        <dbReference type="Proteomes" id="UP000552864"/>
    </source>
</evidence>
<organism evidence="1 2">
    <name type="scientific">Chitinophaga eiseniae</name>
    <dbReference type="NCBI Taxonomy" id="634771"/>
    <lineage>
        <taxon>Bacteria</taxon>
        <taxon>Pseudomonadati</taxon>
        <taxon>Bacteroidota</taxon>
        <taxon>Chitinophagia</taxon>
        <taxon>Chitinophagales</taxon>
        <taxon>Chitinophagaceae</taxon>
        <taxon>Chitinophaga</taxon>
    </lineage>
</organism>
<sequence>MKKRKKYDAVAEVRKIREEMSVKYIGNHDLLLKDLKTAWKEFHLEEKALRKR</sequence>
<accession>A0A847SUM4</accession>
<proteinExistence type="predicted"/>
<dbReference type="Proteomes" id="UP000552864">
    <property type="component" value="Unassembled WGS sequence"/>
</dbReference>
<reference evidence="1 2" key="1">
    <citation type="submission" date="2020-04" db="EMBL/GenBank/DDBJ databases">
        <authorList>
            <person name="Yin C."/>
        </authorList>
    </citation>
    <scope>NUCLEOTIDE SEQUENCE [LARGE SCALE GENOMIC DNA]</scope>
    <source>
        <strain evidence="1 2">Ak56</strain>
    </source>
</reference>
<gene>
    <name evidence="1" type="ORF">HGH91_30830</name>
</gene>